<protein>
    <submittedName>
        <fullName evidence="1">Uncharacterized protein</fullName>
    </submittedName>
</protein>
<dbReference type="Proteomes" id="UP000014285">
    <property type="component" value="Unassembled WGS sequence"/>
</dbReference>
<evidence type="ECO:0000313" key="2">
    <source>
        <dbReference type="Proteomes" id="UP000014285"/>
    </source>
</evidence>
<dbReference type="EMBL" id="ANKB01000012">
    <property type="protein sequence ID" value="EPC66007.1"/>
    <property type="molecule type" value="Genomic_DNA"/>
</dbReference>
<accession>A0A829GY89</accession>
<dbReference type="AlphaFoldDB" id="A0A829GY89"/>
<reference evidence="1 2" key="1">
    <citation type="journal article" date="2013" name="PLoS ONE">
        <title>Lactobacillus paracasei comparative genomics: towards species pan-genome definition and exploitation of diversity.</title>
        <authorList>
            <person name="Smokvina T."/>
            <person name="Wels M."/>
            <person name="Polka J."/>
            <person name="Chervaux C."/>
            <person name="Brisse S."/>
            <person name="Boekhorst J."/>
            <person name="van Hylckama Vlieg J.E."/>
            <person name="Siezen R.J."/>
        </authorList>
    </citation>
    <scope>NUCLEOTIDE SEQUENCE [LARGE SCALE GENOMIC DNA]</scope>
    <source>
        <strain evidence="1 2">Lpl14</strain>
    </source>
</reference>
<name>A0A829GY89_LACPA</name>
<comment type="caution">
    <text evidence="1">The sequence shown here is derived from an EMBL/GenBank/DDBJ whole genome shotgun (WGS) entry which is preliminary data.</text>
</comment>
<organism evidence="1 2">
    <name type="scientific">Lacticaseibacillus paracasei subsp. tolerans Lpl14</name>
    <dbReference type="NCBI Taxonomy" id="1256229"/>
    <lineage>
        <taxon>Bacteria</taxon>
        <taxon>Bacillati</taxon>
        <taxon>Bacillota</taxon>
        <taxon>Bacilli</taxon>
        <taxon>Lactobacillales</taxon>
        <taxon>Lactobacillaceae</taxon>
        <taxon>Lacticaseibacillus</taxon>
    </lineage>
</organism>
<proteinExistence type="predicted"/>
<evidence type="ECO:0000313" key="1">
    <source>
        <dbReference type="EMBL" id="EPC66007.1"/>
    </source>
</evidence>
<gene>
    <name evidence="1" type="ORF">Lpl14_05186</name>
</gene>
<sequence>MALSVITNKQAAPSRTEKVHDSGACFLVMIKLNSRI</sequence>